<dbReference type="Pfam" id="PF13649">
    <property type="entry name" value="Methyltransf_25"/>
    <property type="match status" value="1"/>
</dbReference>
<feature type="domain" description="Methyltransferase" evidence="2">
    <location>
        <begin position="206"/>
        <end position="290"/>
    </location>
</feature>
<dbReference type="SUPFAM" id="SSF46785">
    <property type="entry name" value="Winged helix' DNA-binding domain"/>
    <property type="match status" value="1"/>
</dbReference>
<dbReference type="SUPFAM" id="SSF53335">
    <property type="entry name" value="S-adenosyl-L-methionine-dependent methyltransferases"/>
    <property type="match status" value="1"/>
</dbReference>
<accession>A0ABT1HQM0</accession>
<feature type="region of interest" description="Disordered" evidence="1">
    <location>
        <begin position="327"/>
        <end position="355"/>
    </location>
</feature>
<dbReference type="GO" id="GO:0008168">
    <property type="term" value="F:methyltransferase activity"/>
    <property type="evidence" value="ECO:0007669"/>
    <property type="project" value="UniProtKB-KW"/>
</dbReference>
<dbReference type="CDD" id="cd02440">
    <property type="entry name" value="AdoMet_MTases"/>
    <property type="match status" value="1"/>
</dbReference>
<feature type="compositionally biased region" description="Gly residues" evidence="1">
    <location>
        <begin position="346"/>
        <end position="355"/>
    </location>
</feature>
<evidence type="ECO:0000259" key="2">
    <source>
        <dbReference type="Pfam" id="PF13649"/>
    </source>
</evidence>
<evidence type="ECO:0000313" key="4">
    <source>
        <dbReference type="Proteomes" id="UP001205311"/>
    </source>
</evidence>
<dbReference type="PANTHER" id="PTHR18895:SF74">
    <property type="entry name" value="MTRF1L RELEASE FACTOR GLUTAMINE METHYLTRANSFERASE"/>
    <property type="match status" value="1"/>
</dbReference>
<dbReference type="Gene3D" id="3.40.50.150">
    <property type="entry name" value="Vaccinia Virus protein VP39"/>
    <property type="match status" value="1"/>
</dbReference>
<dbReference type="Proteomes" id="UP001205311">
    <property type="component" value="Unassembled WGS sequence"/>
</dbReference>
<keyword evidence="3" id="KW-0808">Transferase</keyword>
<name>A0ABT1HQM0_STRSD</name>
<feature type="region of interest" description="Disordered" evidence="1">
    <location>
        <begin position="1"/>
        <end position="25"/>
    </location>
</feature>
<comment type="caution">
    <text evidence="3">The sequence shown here is derived from an EMBL/GenBank/DDBJ whole genome shotgun (WGS) entry which is preliminary data.</text>
</comment>
<sequence length="425" mass="44609">MLPGAHSRSPTTGLGRRIDPFPLPRSQGARSEFRAMARPHDPAAPVPPTPLPVDVPAAELLNGFIGSHVLYALTVTGVLDALVVTGPAPVPVADLAEVGDAEPSVLRALLRTAHRLGLVALDEEGDAVELTTAGHQAYRVRGYFTASVGGFGDVFRHLDTLLTWPDEFGRSVLQNGHYTALGCAQNWSFQRPIFDEATGDLGFAKVADIGCGAAARLIHLVGARPDAVGVGVDVSGEACQLARQNVKSAGLDDRITIVQADMRDVVASPRSFPQVADADLVTSYFILHHFVGERVGGRPFLAALRSAFPQARHFVFADGFREPAEGSVSTDSVGGGSVGADSVGTGSAGTGSVGTGSVGTAPGGAPSPLFTLAYQLFHDFTGVPLWTHAEQRDMFLDTGYVIERELPFGHPLEWLFVLSPAPGPA</sequence>
<keyword evidence="3" id="KW-0489">Methyltransferase</keyword>
<proteinExistence type="predicted"/>
<organism evidence="3 4">
    <name type="scientific">Streptoalloteichus tenebrarius (strain ATCC 17920 / DSM 40477 / JCM 4838 / CBS 697.72 / NBRC 16177 / NCIMB 11028 / NRRL B-12390 / A12253. 1 / ISP 5477)</name>
    <name type="common">Streptomyces tenebrarius</name>
    <dbReference type="NCBI Taxonomy" id="1933"/>
    <lineage>
        <taxon>Bacteria</taxon>
        <taxon>Bacillati</taxon>
        <taxon>Actinomycetota</taxon>
        <taxon>Actinomycetes</taxon>
        <taxon>Pseudonocardiales</taxon>
        <taxon>Pseudonocardiaceae</taxon>
        <taxon>Streptoalloteichus</taxon>
    </lineage>
</organism>
<dbReference type="GO" id="GO:0032259">
    <property type="term" value="P:methylation"/>
    <property type="evidence" value="ECO:0007669"/>
    <property type="project" value="UniProtKB-KW"/>
</dbReference>
<reference evidence="3 4" key="1">
    <citation type="submission" date="2022-06" db="EMBL/GenBank/DDBJ databases">
        <title>Genomic Encyclopedia of Archaeal and Bacterial Type Strains, Phase II (KMG-II): from individual species to whole genera.</title>
        <authorList>
            <person name="Goeker M."/>
        </authorList>
    </citation>
    <scope>NUCLEOTIDE SEQUENCE [LARGE SCALE GENOMIC DNA]</scope>
    <source>
        <strain evidence="3 4">DSM 40477</strain>
    </source>
</reference>
<evidence type="ECO:0000256" key="1">
    <source>
        <dbReference type="SAM" id="MobiDB-lite"/>
    </source>
</evidence>
<dbReference type="PANTHER" id="PTHR18895">
    <property type="entry name" value="HEMK METHYLTRANSFERASE"/>
    <property type="match status" value="1"/>
</dbReference>
<dbReference type="Gene3D" id="1.10.10.10">
    <property type="entry name" value="Winged helix-like DNA-binding domain superfamily/Winged helix DNA-binding domain"/>
    <property type="match status" value="1"/>
</dbReference>
<dbReference type="InterPro" id="IPR029063">
    <property type="entry name" value="SAM-dependent_MTases_sf"/>
</dbReference>
<evidence type="ECO:0000313" key="3">
    <source>
        <dbReference type="EMBL" id="MCP2257815.1"/>
    </source>
</evidence>
<protein>
    <submittedName>
        <fullName evidence="3">Methyltransferase domain-containing protein</fullName>
    </submittedName>
</protein>
<keyword evidence="4" id="KW-1185">Reference proteome</keyword>
<dbReference type="InterPro" id="IPR041698">
    <property type="entry name" value="Methyltransf_25"/>
</dbReference>
<dbReference type="InterPro" id="IPR036388">
    <property type="entry name" value="WH-like_DNA-bd_sf"/>
</dbReference>
<gene>
    <name evidence="3" type="ORF">LX15_001501</name>
</gene>
<dbReference type="EMBL" id="JAMTCP010000005">
    <property type="protein sequence ID" value="MCP2257815.1"/>
    <property type="molecule type" value="Genomic_DNA"/>
</dbReference>
<dbReference type="InterPro" id="IPR050320">
    <property type="entry name" value="N5-glutamine_MTase"/>
</dbReference>
<dbReference type="InterPro" id="IPR036390">
    <property type="entry name" value="WH_DNA-bd_sf"/>
</dbReference>